<dbReference type="GO" id="GO:0008168">
    <property type="term" value="F:methyltransferase activity"/>
    <property type="evidence" value="ECO:0007669"/>
    <property type="project" value="UniProtKB-KW"/>
</dbReference>
<dbReference type="PANTHER" id="PTHR46098">
    <property type="entry name" value="TRNA (CYTOSINE(38)-C(5))-METHYLTRANSFERASE"/>
    <property type="match status" value="1"/>
</dbReference>
<dbReference type="InterPro" id="IPR031303">
    <property type="entry name" value="C5_meth_CS"/>
</dbReference>
<evidence type="ECO:0000313" key="9">
    <source>
        <dbReference type="EMBL" id="KAF7725323.1"/>
    </source>
</evidence>
<dbReference type="InterPro" id="IPR050750">
    <property type="entry name" value="C5-MTase"/>
</dbReference>
<dbReference type="NCBIfam" id="TIGR00675">
    <property type="entry name" value="dcm"/>
    <property type="match status" value="1"/>
</dbReference>
<dbReference type="OrthoDB" id="414133at2759"/>
<evidence type="ECO:0000256" key="8">
    <source>
        <dbReference type="RuleBase" id="RU000416"/>
    </source>
</evidence>
<dbReference type="InterPro" id="IPR029063">
    <property type="entry name" value="SAM-dependent_MTases_sf"/>
</dbReference>
<feature type="active site" evidence="7">
    <location>
        <position position="79"/>
    </location>
</feature>
<dbReference type="SUPFAM" id="SSF53335">
    <property type="entry name" value="S-adenosyl-L-methionine-dependent methyltransferases"/>
    <property type="match status" value="1"/>
</dbReference>
<dbReference type="InterPro" id="IPR001525">
    <property type="entry name" value="C5_MeTfrase"/>
</dbReference>
<keyword evidence="2 7" id="KW-0808">Transferase</keyword>
<reference evidence="9" key="1">
    <citation type="submission" date="2020-01" db="EMBL/GenBank/DDBJ databases">
        <title>Genome Sequencing of Three Apophysomyces-Like Fungal Strains Confirms a Novel Fungal Genus in the Mucoromycota with divergent Burkholderia-like Endosymbiotic Bacteria.</title>
        <authorList>
            <person name="Stajich J.E."/>
            <person name="Macias A.M."/>
            <person name="Carter-House D."/>
            <person name="Lovett B."/>
            <person name="Kasson L.R."/>
            <person name="Berry K."/>
            <person name="Grigoriev I."/>
            <person name="Chang Y."/>
            <person name="Spatafora J."/>
            <person name="Kasson M.T."/>
        </authorList>
    </citation>
    <scope>NUCLEOTIDE SEQUENCE</scope>
    <source>
        <strain evidence="9">NRRL A-21654</strain>
    </source>
</reference>
<name>A0A8H7BR07_9FUNG</name>
<evidence type="ECO:0000256" key="1">
    <source>
        <dbReference type="ARBA" id="ARBA00022603"/>
    </source>
</evidence>
<dbReference type="PROSITE" id="PS00095">
    <property type="entry name" value="C5_MTASE_2"/>
    <property type="match status" value="1"/>
</dbReference>
<organism evidence="9 10">
    <name type="scientific">Apophysomyces ossiformis</name>
    <dbReference type="NCBI Taxonomy" id="679940"/>
    <lineage>
        <taxon>Eukaryota</taxon>
        <taxon>Fungi</taxon>
        <taxon>Fungi incertae sedis</taxon>
        <taxon>Mucoromycota</taxon>
        <taxon>Mucoromycotina</taxon>
        <taxon>Mucoromycetes</taxon>
        <taxon>Mucorales</taxon>
        <taxon>Mucorineae</taxon>
        <taxon>Mucoraceae</taxon>
        <taxon>Apophysomyces</taxon>
    </lineage>
</organism>
<keyword evidence="3 7" id="KW-0949">S-adenosyl-L-methionine</keyword>
<proteinExistence type="inferred from homology"/>
<dbReference type="PRINTS" id="PR00105">
    <property type="entry name" value="C5METTRFRASE"/>
</dbReference>
<dbReference type="PANTHER" id="PTHR46098:SF1">
    <property type="entry name" value="TRNA (CYTOSINE(38)-C(5))-METHYLTRANSFERASE"/>
    <property type="match status" value="1"/>
</dbReference>
<gene>
    <name evidence="9" type="primary">TRDMT1_2</name>
    <name evidence="9" type="ORF">EC973_009662</name>
</gene>
<evidence type="ECO:0000256" key="3">
    <source>
        <dbReference type="ARBA" id="ARBA00022691"/>
    </source>
</evidence>
<comment type="similarity">
    <text evidence="7 8">Belongs to the class I-like SAM-binding methyltransferase superfamily. C5-methyltransferase family.</text>
</comment>
<accession>A0A8H7BR07</accession>
<evidence type="ECO:0000256" key="6">
    <source>
        <dbReference type="ARBA" id="ARBA00042810"/>
    </source>
</evidence>
<dbReference type="Gene3D" id="3.40.50.150">
    <property type="entry name" value="Vaccinia Virus protein VP39"/>
    <property type="match status" value="1"/>
</dbReference>
<dbReference type="EMBL" id="JABAYA010000099">
    <property type="protein sequence ID" value="KAF7725323.1"/>
    <property type="molecule type" value="Genomic_DNA"/>
</dbReference>
<sequence>MAKLKILEFYSGIGGMHYAAAAADWDYEILKAFDINTVSNEIYAHNFGKRAIGQNLIETLSTEYYDRLAADVWTMSPPCQPYTRIGLRQGSKDPRAKSFLHLLDVLEAMKNRPRYIVVENVKGFEESTSRDMLVEQLDKCGYSFQEFLLTPLQLGIPNSRMRYYLLAKLKPLVFAQDPSGTIINYIPLSSRMGREFVDDRKTATSSELELVNESGAPVETISNYLESVIETDIYAVPDKASLECTSLASSFSFLFRMAMSLTSSSQKVGGVAVSPRMNTEANTASLFEQALQLKAQGETDKMLDLLHTLQLRYFTPREVANLMGFPQTFNFPESSSQKQRYRTLGNSINVQVVAELMRYLIK</sequence>
<dbReference type="EC" id="2.1.1.204" evidence="4"/>
<keyword evidence="1 7" id="KW-0489">Methyltransferase</keyword>
<evidence type="ECO:0000313" key="10">
    <source>
        <dbReference type="Proteomes" id="UP000605846"/>
    </source>
</evidence>
<dbReference type="Pfam" id="PF00145">
    <property type="entry name" value="DNA_methylase"/>
    <property type="match status" value="1"/>
</dbReference>
<protein>
    <recommendedName>
        <fullName evidence="5">tRNA (cytosine(38)-C(5))-methyltransferase</fullName>
        <ecNumber evidence="4">2.1.1.204</ecNumber>
    </recommendedName>
    <alternativeName>
        <fullName evidence="6">DNA (cytosine-5)-methyltransferase-like protein 2</fullName>
    </alternativeName>
</protein>
<dbReference type="Proteomes" id="UP000605846">
    <property type="component" value="Unassembled WGS sequence"/>
</dbReference>
<dbReference type="Gene3D" id="3.90.120.10">
    <property type="entry name" value="DNA Methylase, subunit A, domain 2"/>
    <property type="match status" value="1"/>
</dbReference>
<comment type="caution">
    <text evidence="9">The sequence shown here is derived from an EMBL/GenBank/DDBJ whole genome shotgun (WGS) entry which is preliminary data.</text>
</comment>
<evidence type="ECO:0000256" key="4">
    <source>
        <dbReference type="ARBA" id="ARBA00039081"/>
    </source>
</evidence>
<evidence type="ECO:0000256" key="5">
    <source>
        <dbReference type="ARBA" id="ARBA00039681"/>
    </source>
</evidence>
<evidence type="ECO:0000256" key="7">
    <source>
        <dbReference type="PROSITE-ProRule" id="PRU01016"/>
    </source>
</evidence>
<dbReference type="PROSITE" id="PS51679">
    <property type="entry name" value="SAM_MT_C5"/>
    <property type="match status" value="1"/>
</dbReference>
<dbReference type="AlphaFoldDB" id="A0A8H7BR07"/>
<keyword evidence="10" id="KW-1185">Reference proteome</keyword>
<evidence type="ECO:0000256" key="2">
    <source>
        <dbReference type="ARBA" id="ARBA00022679"/>
    </source>
</evidence>
<dbReference type="GO" id="GO:0032259">
    <property type="term" value="P:methylation"/>
    <property type="evidence" value="ECO:0007669"/>
    <property type="project" value="UniProtKB-KW"/>
</dbReference>
<dbReference type="GO" id="GO:0005634">
    <property type="term" value="C:nucleus"/>
    <property type="evidence" value="ECO:0007669"/>
    <property type="project" value="TreeGrafter"/>
</dbReference>